<dbReference type="PANTHER" id="PTHR23028">
    <property type="entry name" value="ACETYLTRANSFERASE"/>
    <property type="match status" value="1"/>
</dbReference>
<dbReference type="Proteomes" id="UP000198855">
    <property type="component" value="Unassembled WGS sequence"/>
</dbReference>
<keyword evidence="12" id="KW-0378">Hydrolase</keyword>
<evidence type="ECO:0000256" key="10">
    <source>
        <dbReference type="SAM" id="Phobius"/>
    </source>
</evidence>
<feature type="transmembrane region" description="Helical" evidence="10">
    <location>
        <begin position="265"/>
        <end position="286"/>
    </location>
</feature>
<dbReference type="GO" id="GO:0016787">
    <property type="term" value="F:hydrolase activity"/>
    <property type="evidence" value="ECO:0007669"/>
    <property type="project" value="UniProtKB-KW"/>
</dbReference>
<protein>
    <submittedName>
        <fullName evidence="12">Peptidoglycan/LPS O-acetylase OafA/YrhL, contains acyltransferase and SGNH-hydrolase domains</fullName>
    </submittedName>
</protein>
<feature type="compositionally biased region" description="Low complexity" evidence="9">
    <location>
        <begin position="485"/>
        <end position="506"/>
    </location>
</feature>
<feature type="transmembrane region" description="Helical" evidence="10">
    <location>
        <begin position="203"/>
        <end position="221"/>
    </location>
</feature>
<comment type="subcellular location">
    <subcellularLocation>
        <location evidence="1">Cell membrane</location>
        <topology evidence="1">Multi-pass membrane protein</topology>
    </subcellularLocation>
</comment>
<evidence type="ECO:0000256" key="9">
    <source>
        <dbReference type="SAM" id="MobiDB-lite"/>
    </source>
</evidence>
<keyword evidence="13" id="KW-1185">Reference proteome</keyword>
<dbReference type="Pfam" id="PF01757">
    <property type="entry name" value="Acyl_transf_3"/>
    <property type="match status" value="1"/>
</dbReference>
<keyword evidence="6 10" id="KW-1133">Transmembrane helix</keyword>
<feature type="transmembrane region" description="Helical" evidence="10">
    <location>
        <begin position="327"/>
        <end position="348"/>
    </location>
</feature>
<feature type="transmembrane region" description="Helical" evidence="10">
    <location>
        <begin position="298"/>
        <end position="315"/>
    </location>
</feature>
<dbReference type="InterPro" id="IPR002656">
    <property type="entry name" value="Acyl_transf_3_dom"/>
</dbReference>
<dbReference type="Gene3D" id="3.40.50.1110">
    <property type="entry name" value="SGNH hydrolase"/>
    <property type="match status" value="1"/>
</dbReference>
<feature type="compositionally biased region" description="Basic and acidic residues" evidence="9">
    <location>
        <begin position="428"/>
        <end position="440"/>
    </location>
</feature>
<keyword evidence="8 12" id="KW-0012">Acyltransferase</keyword>
<evidence type="ECO:0000256" key="5">
    <source>
        <dbReference type="ARBA" id="ARBA00022692"/>
    </source>
</evidence>
<dbReference type="AlphaFoldDB" id="A0A1I1VQX4"/>
<feature type="transmembrane region" description="Helical" evidence="10">
    <location>
        <begin position="233"/>
        <end position="253"/>
    </location>
</feature>
<feature type="region of interest" description="Disordered" evidence="9">
    <location>
        <begin position="404"/>
        <end position="538"/>
    </location>
</feature>
<gene>
    <name evidence="12" type="ORF">SAMN05216378_1620</name>
</gene>
<evidence type="ECO:0000313" key="12">
    <source>
        <dbReference type="EMBL" id="SFD82910.1"/>
    </source>
</evidence>
<name>A0A1I1VQX4_9BACL</name>
<proteinExistence type="inferred from homology"/>
<reference evidence="13" key="1">
    <citation type="submission" date="2016-10" db="EMBL/GenBank/DDBJ databases">
        <authorList>
            <person name="Varghese N."/>
            <person name="Submissions S."/>
        </authorList>
    </citation>
    <scope>NUCLEOTIDE SEQUENCE [LARGE SCALE GENOMIC DNA]</scope>
    <source>
        <strain evidence="13">CGMCC 1.10784</strain>
    </source>
</reference>
<dbReference type="SUPFAM" id="SSF52266">
    <property type="entry name" value="SGNH hydrolase"/>
    <property type="match status" value="1"/>
</dbReference>
<dbReference type="RefSeq" id="WP_091183126.1">
    <property type="nucleotide sequence ID" value="NZ_FOMT01000001.1"/>
</dbReference>
<dbReference type="GO" id="GO:0009103">
    <property type="term" value="P:lipopolysaccharide biosynthetic process"/>
    <property type="evidence" value="ECO:0007669"/>
    <property type="project" value="TreeGrafter"/>
</dbReference>
<evidence type="ECO:0000256" key="8">
    <source>
        <dbReference type="ARBA" id="ARBA00023315"/>
    </source>
</evidence>
<dbReference type="GO" id="GO:0016747">
    <property type="term" value="F:acyltransferase activity, transferring groups other than amino-acyl groups"/>
    <property type="evidence" value="ECO:0007669"/>
    <property type="project" value="InterPro"/>
</dbReference>
<feature type="compositionally biased region" description="Polar residues" evidence="9">
    <location>
        <begin position="441"/>
        <end position="461"/>
    </location>
</feature>
<accession>A0A1I1VQX4</accession>
<feature type="compositionally biased region" description="Basic and acidic residues" evidence="9">
    <location>
        <begin position="463"/>
        <end position="484"/>
    </location>
</feature>
<dbReference type="GO" id="GO:0005886">
    <property type="term" value="C:plasma membrane"/>
    <property type="evidence" value="ECO:0007669"/>
    <property type="project" value="UniProtKB-SubCell"/>
</dbReference>
<keyword evidence="7 10" id="KW-0472">Membrane</keyword>
<evidence type="ECO:0000256" key="1">
    <source>
        <dbReference type="ARBA" id="ARBA00004651"/>
    </source>
</evidence>
<dbReference type="CDD" id="cd01840">
    <property type="entry name" value="SGNH_hydrolase_yrhL_like"/>
    <property type="match status" value="1"/>
</dbReference>
<feature type="transmembrane region" description="Helical" evidence="10">
    <location>
        <begin position="369"/>
        <end position="390"/>
    </location>
</feature>
<dbReference type="InterPro" id="IPR036514">
    <property type="entry name" value="SGNH_hydro_sf"/>
</dbReference>
<keyword evidence="3" id="KW-1003">Cell membrane</keyword>
<evidence type="ECO:0000256" key="7">
    <source>
        <dbReference type="ARBA" id="ARBA00023136"/>
    </source>
</evidence>
<dbReference type="STRING" id="1045775.SAMN05216378_1620"/>
<feature type="transmembrane region" description="Helical" evidence="10">
    <location>
        <begin position="143"/>
        <end position="162"/>
    </location>
</feature>
<evidence type="ECO:0000313" key="13">
    <source>
        <dbReference type="Proteomes" id="UP000198855"/>
    </source>
</evidence>
<evidence type="ECO:0000256" key="2">
    <source>
        <dbReference type="ARBA" id="ARBA00007400"/>
    </source>
</evidence>
<comment type="similarity">
    <text evidence="2">Belongs to the acyltransferase 3 family.</text>
</comment>
<dbReference type="EMBL" id="FOMT01000001">
    <property type="protein sequence ID" value="SFD82910.1"/>
    <property type="molecule type" value="Genomic_DNA"/>
</dbReference>
<feature type="transmembrane region" description="Helical" evidence="10">
    <location>
        <begin position="169"/>
        <end position="191"/>
    </location>
</feature>
<dbReference type="OrthoDB" id="9796461at2"/>
<keyword evidence="5 10" id="KW-0812">Transmembrane</keyword>
<feature type="domain" description="Acyltransferase 3" evidence="11">
    <location>
        <begin position="13"/>
        <end position="343"/>
    </location>
</feature>
<dbReference type="PANTHER" id="PTHR23028:SF53">
    <property type="entry name" value="ACYL_TRANSF_3 DOMAIN-CONTAINING PROTEIN"/>
    <property type="match status" value="1"/>
</dbReference>
<feature type="transmembrane region" description="Helical" evidence="10">
    <location>
        <begin position="81"/>
        <end position="98"/>
    </location>
</feature>
<feature type="transmembrane region" description="Helical" evidence="10">
    <location>
        <begin position="37"/>
        <end position="60"/>
    </location>
</feature>
<evidence type="ECO:0000256" key="4">
    <source>
        <dbReference type="ARBA" id="ARBA00022679"/>
    </source>
</evidence>
<dbReference type="InterPro" id="IPR050879">
    <property type="entry name" value="Acyltransferase_3"/>
</dbReference>
<sequence>MEDNMNSKKRYMPGIDGLRALSVLAVIAYHLNMKWAQGGLIGVAIFFVISGYLITDQILIQKQRYGKLDLKDFWIRRARRLLPAMFCMLLFVAIWLLFLDPNRLNHLQGDYLSSIFYFNNWWLIFHQVSYFESFGPPSPIGHLWSLSIEEQFYLIWPLFLLLTHRRGKLFILILGAAVASALAMAFLYVPGSDPSRVYYGTDTRMFGLLIGAALAVIWPSNKLNATVSKASRYTMDILGGAGLIVLIVMMYRMNEYDASLYRGGFIGLSILTAIVIAVLAHPAGLLGKAMGIRPLRWIGVRSYSLYIWHYPVIILTNPSNQASHPNVLLIVVQLAASFVLAALSYKFVEEPLRRGSLREKLRNVLSVRWLGVQPLALIIIIPLLLAPSTFGNYLLKAKPASVPVASQDSDSKPDYNVQPPTQTPNGGGKEDDQTVDKPIQENETTPDVSNAHENTNHTGTGKPSKEPDHTVKPEHTPEPSKEPSTEPSTKPSTEPSTPPSSEQPAGGEEGANEEPDKDLADQTPPPETTKPPVHQSGKGITVIGDSVILDAAPFLEKHLPGIVIDGKVGRQMRQAQEVIDQLKADNKLGSTVVIELGTNGAFTSKQLIALIQSLDKVDHIYLVNTRVPRNWQDAVNKMIPKIAKDFSHVTVVDWYSASEGKDEYFSKDGVHLKREGAEFYAAMLMDAIAK</sequence>
<organism evidence="12 13">
    <name type="scientific">Paenibacillus catalpae</name>
    <dbReference type="NCBI Taxonomy" id="1045775"/>
    <lineage>
        <taxon>Bacteria</taxon>
        <taxon>Bacillati</taxon>
        <taxon>Bacillota</taxon>
        <taxon>Bacilli</taxon>
        <taxon>Bacillales</taxon>
        <taxon>Paenibacillaceae</taxon>
        <taxon>Paenibacillus</taxon>
    </lineage>
</organism>
<keyword evidence="4 12" id="KW-0808">Transferase</keyword>
<evidence type="ECO:0000256" key="3">
    <source>
        <dbReference type="ARBA" id="ARBA00022475"/>
    </source>
</evidence>
<evidence type="ECO:0000256" key="6">
    <source>
        <dbReference type="ARBA" id="ARBA00022989"/>
    </source>
</evidence>
<evidence type="ECO:0000259" key="11">
    <source>
        <dbReference type="Pfam" id="PF01757"/>
    </source>
</evidence>